<sequence>MAEAFIGEIRVFAGNFAPRDWAFCNGQLMSIAQNTALFSLLGTQYGGDGRTTFALPNLSGRAAMSQGQGPGLTERTVGEQVGSGTVTLLTTEIPAHTHIPQAVAAKGTATDPTNTVWAETPPQGRTGTQIPLYAATPNVTMSPLALSVAGGSQPHNNMQPFLAMNFIICLYGIFPSRQ</sequence>
<dbReference type="SUPFAM" id="SSF88874">
    <property type="entry name" value="Receptor-binding domain of short tail fibre protein gp12"/>
    <property type="match status" value="1"/>
</dbReference>
<accession>A0A316DA34</accession>
<proteinExistence type="predicted"/>
<reference evidence="2 3" key="1">
    <citation type="submission" date="2018-05" db="EMBL/GenBank/DDBJ databases">
        <title>Genomic Encyclopedia of Type Strains, Phase IV (KMG-IV): sequencing the most valuable type-strain genomes for metagenomic binning, comparative biology and taxonomic classification.</title>
        <authorList>
            <person name="Goeker M."/>
        </authorList>
    </citation>
    <scope>NUCLEOTIDE SEQUENCE [LARGE SCALE GENOMIC DNA]</scope>
    <source>
        <strain evidence="2 3">DSM 18773</strain>
    </source>
</reference>
<evidence type="ECO:0000313" key="2">
    <source>
        <dbReference type="EMBL" id="PWK13483.1"/>
    </source>
</evidence>
<comment type="caution">
    <text evidence="2">The sequence shown here is derived from an EMBL/GenBank/DDBJ whole genome shotgun (WGS) entry which is preliminary data.</text>
</comment>
<keyword evidence="3" id="KW-1185">Reference proteome</keyword>
<dbReference type="InterPro" id="IPR037053">
    <property type="entry name" value="Phage_tail_collar_dom_sf"/>
</dbReference>
<dbReference type="EMBL" id="QGGL01000007">
    <property type="protein sequence ID" value="PWK13483.1"/>
    <property type="molecule type" value="Genomic_DNA"/>
</dbReference>
<evidence type="ECO:0000313" key="3">
    <source>
        <dbReference type="Proteomes" id="UP000245634"/>
    </source>
</evidence>
<protein>
    <submittedName>
        <fullName evidence="2">Microcystin-dependent protein</fullName>
    </submittedName>
</protein>
<dbReference type="Proteomes" id="UP000245634">
    <property type="component" value="Unassembled WGS sequence"/>
</dbReference>
<evidence type="ECO:0000259" key="1">
    <source>
        <dbReference type="Pfam" id="PF07484"/>
    </source>
</evidence>
<dbReference type="RefSeq" id="WP_109688778.1">
    <property type="nucleotide sequence ID" value="NZ_QGGL01000007.1"/>
</dbReference>
<organism evidence="2 3">
    <name type="scientific">Tumebacillus permanentifrigoris</name>
    <dbReference type="NCBI Taxonomy" id="378543"/>
    <lineage>
        <taxon>Bacteria</taxon>
        <taxon>Bacillati</taxon>
        <taxon>Bacillota</taxon>
        <taxon>Bacilli</taxon>
        <taxon>Bacillales</taxon>
        <taxon>Alicyclobacillaceae</taxon>
        <taxon>Tumebacillus</taxon>
    </lineage>
</organism>
<name>A0A316DA34_9BACL</name>
<dbReference type="Gene3D" id="3.90.1340.10">
    <property type="entry name" value="Phage tail collar domain"/>
    <property type="match status" value="1"/>
</dbReference>
<dbReference type="Pfam" id="PF07484">
    <property type="entry name" value="Collar"/>
    <property type="match status" value="1"/>
</dbReference>
<dbReference type="OrthoDB" id="9810174at2"/>
<dbReference type="AlphaFoldDB" id="A0A316DA34"/>
<dbReference type="InterPro" id="IPR011083">
    <property type="entry name" value="Phage_tail_collar_dom"/>
</dbReference>
<gene>
    <name evidence="2" type="ORF">C7459_107151</name>
</gene>
<feature type="domain" description="Phage tail collar" evidence="1">
    <location>
        <begin position="7"/>
        <end position="62"/>
    </location>
</feature>